<name>A0A9X1Q687_STRM4</name>
<sequence>MSVRIRLPDPEGSRAFLLGTATHGSDESPDLPAVANNLEDLRAVLTSPLGSFAAGHCDVLLDPPDLIPFFDGLNRRAAEATDTLLIYFAGHGPHSMRDRLRELVHASPATNKIVIVDGGIARELDVESCCLLASAPADANPQAPAPPGMRNTAFTGALLGLLRHGIPAAGPLLSVGALGDELRRSAHRQGLPLPGQRSHGTAAHIALARNLAAPVTA</sequence>
<reference evidence="1" key="1">
    <citation type="submission" date="2022-01" db="EMBL/GenBank/DDBJ databases">
        <title>Draft Genome Sequences of Seven Type Strains of the Genus Streptomyces.</title>
        <authorList>
            <person name="Aziz S."/>
            <person name="Coretto E."/>
            <person name="Chronakova A."/>
            <person name="Sproer C."/>
            <person name="Huber K."/>
            <person name="Nouioui I."/>
            <person name="Gross H."/>
        </authorList>
    </citation>
    <scope>NUCLEOTIDE SEQUENCE</scope>
    <source>
        <strain evidence="1">DSM 103493</strain>
    </source>
</reference>
<evidence type="ECO:0000313" key="1">
    <source>
        <dbReference type="EMBL" id="MCF1597981.1"/>
    </source>
</evidence>
<keyword evidence="2" id="KW-1185">Reference proteome</keyword>
<dbReference type="AlphaFoldDB" id="A0A9X1Q687"/>
<evidence type="ECO:0000313" key="2">
    <source>
        <dbReference type="Proteomes" id="UP001139384"/>
    </source>
</evidence>
<organism evidence="1 2">
    <name type="scientific">Streptomyces muensis</name>
    <dbReference type="NCBI Taxonomy" id="1077944"/>
    <lineage>
        <taxon>Bacteria</taxon>
        <taxon>Bacillati</taxon>
        <taxon>Actinomycetota</taxon>
        <taxon>Actinomycetes</taxon>
        <taxon>Kitasatosporales</taxon>
        <taxon>Streptomycetaceae</taxon>
        <taxon>Streptomyces</taxon>
    </lineage>
</organism>
<proteinExistence type="predicted"/>
<dbReference type="EMBL" id="JAKEIP010000182">
    <property type="protein sequence ID" value="MCF1597981.1"/>
    <property type="molecule type" value="Genomic_DNA"/>
</dbReference>
<dbReference type="Proteomes" id="UP001139384">
    <property type="component" value="Unassembled WGS sequence"/>
</dbReference>
<gene>
    <name evidence="1" type="ORF">L0P92_31165</name>
</gene>
<feature type="non-terminal residue" evidence="1">
    <location>
        <position position="217"/>
    </location>
</feature>
<accession>A0A9X1Q687</accession>
<comment type="caution">
    <text evidence="1">The sequence shown here is derived from an EMBL/GenBank/DDBJ whole genome shotgun (WGS) entry which is preliminary data.</text>
</comment>
<protein>
    <submittedName>
        <fullName evidence="1">Uncharacterized protein</fullName>
    </submittedName>
</protein>